<dbReference type="GO" id="GO:0005509">
    <property type="term" value="F:calcium ion binding"/>
    <property type="evidence" value="ECO:0007669"/>
    <property type="project" value="InterPro"/>
</dbReference>
<dbReference type="Proteomes" id="UP000256345">
    <property type="component" value="Unassembled WGS sequence"/>
</dbReference>
<organism evidence="2 4">
    <name type="scientific">Archangium gephyra</name>
    <dbReference type="NCBI Taxonomy" id="48"/>
    <lineage>
        <taxon>Bacteria</taxon>
        <taxon>Pseudomonadati</taxon>
        <taxon>Myxococcota</taxon>
        <taxon>Myxococcia</taxon>
        <taxon>Myxococcales</taxon>
        <taxon>Cystobacterineae</taxon>
        <taxon>Archangiaceae</taxon>
        <taxon>Archangium</taxon>
    </lineage>
</organism>
<keyword evidence="1" id="KW-0732">Signal</keyword>
<reference evidence="2 4" key="1">
    <citation type="submission" date="2015-05" db="EMBL/GenBank/DDBJ databases">
        <title>Genome assembly of Archangium gephyra DSM 2261.</title>
        <authorList>
            <person name="Sharma G."/>
            <person name="Subramanian S."/>
        </authorList>
    </citation>
    <scope>NUCLEOTIDE SEQUENCE [LARGE SCALE GENOMIC DNA]</scope>
    <source>
        <strain evidence="2 4">DSM 2261</strain>
    </source>
</reference>
<dbReference type="KEGG" id="age:AA314_04861"/>
<evidence type="ECO:0000313" key="5">
    <source>
        <dbReference type="Proteomes" id="UP000256345"/>
    </source>
</evidence>
<dbReference type="InterPro" id="IPR028974">
    <property type="entry name" value="TSP_type-3_rpt"/>
</dbReference>
<dbReference type="Proteomes" id="UP000035579">
    <property type="component" value="Chromosome"/>
</dbReference>
<dbReference type="EMBL" id="CP011509">
    <property type="protein sequence ID" value="AKJ03235.1"/>
    <property type="molecule type" value="Genomic_DNA"/>
</dbReference>
<protein>
    <submittedName>
        <fullName evidence="2">Thrombospondin-1</fullName>
    </submittedName>
</protein>
<dbReference type="EMBL" id="QUMU01000018">
    <property type="protein sequence ID" value="REG22890.1"/>
    <property type="molecule type" value="Genomic_DNA"/>
</dbReference>
<proteinExistence type="predicted"/>
<gene>
    <name evidence="2" type="ORF">AA314_04861</name>
    <name evidence="3" type="ORF">ATI61_11895</name>
</gene>
<evidence type="ECO:0000313" key="3">
    <source>
        <dbReference type="EMBL" id="REG22890.1"/>
    </source>
</evidence>
<keyword evidence="5" id="KW-1185">Reference proteome</keyword>
<dbReference type="AlphaFoldDB" id="A0AAC8Q8V7"/>
<dbReference type="RefSeq" id="WP_047857354.1">
    <property type="nucleotide sequence ID" value="NZ_CP011509.1"/>
</dbReference>
<feature type="chain" id="PRO_5042175640" evidence="1">
    <location>
        <begin position="27"/>
        <end position="298"/>
    </location>
</feature>
<dbReference type="SUPFAM" id="SSF103647">
    <property type="entry name" value="TSP type-3 repeat"/>
    <property type="match status" value="1"/>
</dbReference>
<sequence>MNSMSPRALALAALATSILAPSLAFAQKTTETLDPVWQRSNERAGYTWWKTATDGTPNVTYYGDEKGAWTWDAPASSTWTRQDATSNVSWFYTVEGASTANSWFRTTLPAKPGQRLAAFTLTSVDKPGQGIGINDGIYVFVDGKFSGTFASVSAKKASNGTVVLDKVFPTGWRSDDLKTTVTSMAPGAHEIAIAFEEDFGWGGMTRPRIVAEYETVDVDGDGVTDDKDTCPSSPAGSVVNASGCSIADLCLCEKDWKNHGEYVSCVTKISQDFIKAKLITKEAGQGLISTAAKATCGK</sequence>
<accession>A0AAC8Q8V7</accession>
<feature type="signal peptide" evidence="1">
    <location>
        <begin position="1"/>
        <end position="26"/>
    </location>
</feature>
<name>A0AAC8Q8V7_9BACT</name>
<evidence type="ECO:0000313" key="2">
    <source>
        <dbReference type="EMBL" id="AKJ03235.1"/>
    </source>
</evidence>
<evidence type="ECO:0000313" key="4">
    <source>
        <dbReference type="Proteomes" id="UP000035579"/>
    </source>
</evidence>
<evidence type="ECO:0000256" key="1">
    <source>
        <dbReference type="SAM" id="SignalP"/>
    </source>
</evidence>
<reference evidence="3 5" key="2">
    <citation type="submission" date="2018-08" db="EMBL/GenBank/DDBJ databases">
        <title>Genomic Encyclopedia of Archaeal and Bacterial Type Strains, Phase II (KMG-II): from individual species to whole genera.</title>
        <authorList>
            <person name="Goeker M."/>
        </authorList>
    </citation>
    <scope>NUCLEOTIDE SEQUENCE [LARGE SCALE GENOMIC DNA]</scope>
    <source>
        <strain evidence="3 5">DSM 2261</strain>
    </source>
</reference>